<proteinExistence type="predicted"/>
<organism evidence="2 3">
    <name type="scientific">Pseudomicrostroma glucosiphilum</name>
    <dbReference type="NCBI Taxonomy" id="1684307"/>
    <lineage>
        <taxon>Eukaryota</taxon>
        <taxon>Fungi</taxon>
        <taxon>Dikarya</taxon>
        <taxon>Basidiomycota</taxon>
        <taxon>Ustilaginomycotina</taxon>
        <taxon>Exobasidiomycetes</taxon>
        <taxon>Microstromatales</taxon>
        <taxon>Microstromatales incertae sedis</taxon>
        <taxon>Pseudomicrostroma</taxon>
    </lineage>
</organism>
<feature type="region of interest" description="Disordered" evidence="1">
    <location>
        <begin position="62"/>
        <end position="179"/>
    </location>
</feature>
<dbReference type="GeneID" id="37014097"/>
<dbReference type="OrthoDB" id="2160599at2759"/>
<feature type="compositionally biased region" description="Basic and acidic residues" evidence="1">
    <location>
        <begin position="167"/>
        <end position="179"/>
    </location>
</feature>
<protein>
    <submittedName>
        <fullName evidence="2">Uncharacterized protein</fullName>
    </submittedName>
</protein>
<feature type="region of interest" description="Disordered" evidence="1">
    <location>
        <begin position="224"/>
        <end position="262"/>
    </location>
</feature>
<dbReference type="AlphaFoldDB" id="A0A316U6S8"/>
<reference evidence="2 3" key="1">
    <citation type="journal article" date="2018" name="Mol. Biol. Evol.">
        <title>Broad Genomic Sampling Reveals a Smut Pathogenic Ancestry of the Fungal Clade Ustilaginomycotina.</title>
        <authorList>
            <person name="Kijpornyongpan T."/>
            <person name="Mondo S.J."/>
            <person name="Barry K."/>
            <person name="Sandor L."/>
            <person name="Lee J."/>
            <person name="Lipzen A."/>
            <person name="Pangilinan J."/>
            <person name="LaButti K."/>
            <person name="Hainaut M."/>
            <person name="Henrissat B."/>
            <person name="Grigoriev I.V."/>
            <person name="Spatafora J.W."/>
            <person name="Aime M.C."/>
        </authorList>
    </citation>
    <scope>NUCLEOTIDE SEQUENCE [LARGE SCALE GENOMIC DNA]</scope>
    <source>
        <strain evidence="2 3">MCA 4718</strain>
    </source>
</reference>
<evidence type="ECO:0000256" key="1">
    <source>
        <dbReference type="SAM" id="MobiDB-lite"/>
    </source>
</evidence>
<dbReference type="RefSeq" id="XP_025348090.1">
    <property type="nucleotide sequence ID" value="XM_025492363.1"/>
</dbReference>
<accession>A0A316U6S8</accession>
<dbReference type="Proteomes" id="UP000245942">
    <property type="component" value="Unassembled WGS sequence"/>
</dbReference>
<evidence type="ECO:0000313" key="2">
    <source>
        <dbReference type="EMBL" id="PWN20930.1"/>
    </source>
</evidence>
<evidence type="ECO:0000313" key="3">
    <source>
        <dbReference type="Proteomes" id="UP000245942"/>
    </source>
</evidence>
<gene>
    <name evidence="2" type="ORF">BCV69DRAFT_282441</name>
</gene>
<feature type="compositionally biased region" description="Polar residues" evidence="1">
    <location>
        <begin position="145"/>
        <end position="159"/>
    </location>
</feature>
<name>A0A316U6S8_9BASI</name>
<feature type="compositionally biased region" description="Basic residues" evidence="1">
    <location>
        <begin position="133"/>
        <end position="144"/>
    </location>
</feature>
<feature type="compositionally biased region" description="Polar residues" evidence="1">
    <location>
        <begin position="248"/>
        <end position="262"/>
    </location>
</feature>
<dbReference type="EMBL" id="KZ819326">
    <property type="protein sequence ID" value="PWN20930.1"/>
    <property type="molecule type" value="Genomic_DNA"/>
</dbReference>
<keyword evidence="3" id="KW-1185">Reference proteome</keyword>
<sequence length="262" mass="29094">MAASSTAAASRLIIPAEASLLPNQAIHEPPKDAHYLSAADDLIERFQLEDSYHVLLHPFRKDLHKGKRPPPGDGEDVDEDDSKPQAGKEAQSRLPDAQKDESAGSTSDAPPPPANLARSYEHFLPPFLPGRIRPMKPPRKRQTINRRQALQNIAESQQAGSGGEAQIKSRDRELAKKDEEWERFKQTLRRVVYKPEYTPADIRPLEDDAMKGFRVQAGEVEEIDRSLLEADPPPGSVQVRKKKKKAQGGNSTPLARPQNNGN</sequence>